<evidence type="ECO:0000256" key="8">
    <source>
        <dbReference type="ARBA" id="ARBA00048283"/>
    </source>
</evidence>
<dbReference type="Gene3D" id="3.40.50.1820">
    <property type="entry name" value="alpha/beta hydrolase"/>
    <property type="match status" value="1"/>
</dbReference>
<evidence type="ECO:0000256" key="4">
    <source>
        <dbReference type="ARBA" id="ARBA00042703"/>
    </source>
</evidence>
<evidence type="ECO:0000256" key="9">
    <source>
        <dbReference type="ARBA" id="ARBA00048504"/>
    </source>
</evidence>
<dbReference type="GO" id="GO:0005739">
    <property type="term" value="C:mitochondrion"/>
    <property type="evidence" value="ECO:0007669"/>
    <property type="project" value="TreeGrafter"/>
</dbReference>
<organism evidence="13">
    <name type="scientific">Amblyomma maculatum</name>
    <name type="common">Gulf Coast tick</name>
    <dbReference type="NCBI Taxonomy" id="34609"/>
    <lineage>
        <taxon>Eukaryota</taxon>
        <taxon>Metazoa</taxon>
        <taxon>Ecdysozoa</taxon>
        <taxon>Arthropoda</taxon>
        <taxon>Chelicerata</taxon>
        <taxon>Arachnida</taxon>
        <taxon>Acari</taxon>
        <taxon>Parasitiformes</taxon>
        <taxon>Ixodida</taxon>
        <taxon>Ixodoidea</taxon>
        <taxon>Ixodidae</taxon>
        <taxon>Amblyomminae</taxon>
        <taxon>Amblyomma</taxon>
    </lineage>
</organism>
<evidence type="ECO:0000256" key="5">
    <source>
        <dbReference type="ARBA" id="ARBA00043667"/>
    </source>
</evidence>
<evidence type="ECO:0000256" key="7">
    <source>
        <dbReference type="ARBA" id="ARBA00044064"/>
    </source>
</evidence>
<comment type="catalytic activity">
    <reaction evidence="8">
        <text>1-octadecanoyl-2-(4Z,7Z,10Z,13Z,16Z,19Z-docosahexaenoyl)-sn-glycerol + H2O = 2-(4Z,7Z,10Z,13Z,16Z,19Z-docosahexaenoyl)-glycerol + octadecanoate + H(+)</text>
        <dbReference type="Rhea" id="RHEA:77107"/>
        <dbReference type="ChEBI" id="CHEBI:15377"/>
        <dbReference type="ChEBI" id="CHEBI:15378"/>
        <dbReference type="ChEBI" id="CHEBI:25629"/>
        <dbReference type="ChEBI" id="CHEBI:77129"/>
        <dbReference type="ChEBI" id="CHEBI:186738"/>
    </reaction>
</comment>
<dbReference type="GO" id="GO:0052689">
    <property type="term" value="F:carboxylic ester hydrolase activity"/>
    <property type="evidence" value="ECO:0007669"/>
    <property type="project" value="TreeGrafter"/>
</dbReference>
<dbReference type="AlphaFoldDB" id="G3MNQ1"/>
<dbReference type="SUPFAM" id="SSF53474">
    <property type="entry name" value="alpha/beta-Hydrolases"/>
    <property type="match status" value="1"/>
</dbReference>
<feature type="domain" description="AB hydrolase-1" evidence="12">
    <location>
        <begin position="77"/>
        <end position="319"/>
    </location>
</feature>
<comment type="similarity">
    <text evidence="1">Belongs to the AB hydrolase superfamily.</text>
</comment>
<dbReference type="PANTHER" id="PTHR46118:SF4">
    <property type="entry name" value="PROTEIN ABHD11"/>
    <property type="match status" value="1"/>
</dbReference>
<proteinExistence type="evidence at transcript level"/>
<protein>
    <recommendedName>
        <fullName evidence="7">sn-1-specific diacylglycerol lipase ABHD11</fullName>
        <ecNumber evidence="3">3.1.1.116</ecNumber>
    </recommendedName>
    <alternativeName>
        <fullName evidence="4">Alpha/beta hydrolase domain-containing protein 11</fullName>
    </alternativeName>
</protein>
<dbReference type="InterPro" id="IPR000073">
    <property type="entry name" value="AB_hydrolase_1"/>
</dbReference>
<evidence type="ECO:0000256" key="11">
    <source>
        <dbReference type="ARBA" id="ARBA00048919"/>
    </source>
</evidence>
<evidence type="ECO:0000256" key="1">
    <source>
        <dbReference type="ARBA" id="ARBA00008645"/>
    </source>
</evidence>
<dbReference type="PRINTS" id="PR00111">
    <property type="entry name" value="ABHYDROLASE"/>
</dbReference>
<evidence type="ECO:0000256" key="10">
    <source>
        <dbReference type="ARBA" id="ARBA00048513"/>
    </source>
</evidence>
<dbReference type="PANTHER" id="PTHR46118">
    <property type="entry name" value="PROTEIN ABHD11"/>
    <property type="match status" value="1"/>
</dbReference>
<evidence type="ECO:0000313" key="13">
    <source>
        <dbReference type="EMBL" id="AEO35119.1"/>
    </source>
</evidence>
<dbReference type="InterPro" id="IPR000639">
    <property type="entry name" value="Epox_hydrolase-like"/>
</dbReference>
<comment type="catalytic activity">
    <reaction evidence="9">
        <text>1,2-didecanoylglycerol + H2O = decanoylglycerol + decanoate + H(+)</text>
        <dbReference type="Rhea" id="RHEA:48596"/>
        <dbReference type="ChEBI" id="CHEBI:11152"/>
        <dbReference type="ChEBI" id="CHEBI:15377"/>
        <dbReference type="ChEBI" id="CHEBI:15378"/>
        <dbReference type="ChEBI" id="CHEBI:27689"/>
        <dbReference type="ChEBI" id="CHEBI:90605"/>
    </reaction>
</comment>
<comment type="catalytic activity">
    <reaction evidence="11">
        <text>1-octadecanoyl-2-(5Z,8Z,11Z,14Z-eicosatetraenoyl)-sn-glycerol + H2O = 2-(5Z,8Z,11Z,14Z-eicosatetraenoyl)-glycerol + octadecanoate + H(+)</text>
        <dbReference type="Rhea" id="RHEA:38507"/>
        <dbReference type="ChEBI" id="CHEBI:15377"/>
        <dbReference type="ChEBI" id="CHEBI:15378"/>
        <dbReference type="ChEBI" id="CHEBI:25629"/>
        <dbReference type="ChEBI" id="CHEBI:52392"/>
        <dbReference type="ChEBI" id="CHEBI:75728"/>
    </reaction>
</comment>
<dbReference type="Pfam" id="PF00561">
    <property type="entry name" value="Abhydrolase_1"/>
    <property type="match status" value="1"/>
</dbReference>
<comment type="catalytic activity">
    <reaction evidence="6">
        <text>a 1,3-diacyl-sn-glycerol + H2O = a 1-acyl-sn-glycerol + a fatty acid + H(+)</text>
        <dbReference type="Rhea" id="RHEA:38503"/>
        <dbReference type="ChEBI" id="CHEBI:15377"/>
        <dbReference type="ChEBI" id="CHEBI:15378"/>
        <dbReference type="ChEBI" id="CHEBI:28868"/>
        <dbReference type="ChEBI" id="CHEBI:64683"/>
        <dbReference type="ChEBI" id="CHEBI:77272"/>
    </reaction>
</comment>
<evidence type="ECO:0000256" key="6">
    <source>
        <dbReference type="ARBA" id="ARBA00043742"/>
    </source>
</evidence>
<evidence type="ECO:0000256" key="3">
    <source>
        <dbReference type="ARBA" id="ARBA00026104"/>
    </source>
</evidence>
<name>G3MNQ1_AMBMU</name>
<keyword evidence="2" id="KW-0378">Hydrolase</keyword>
<dbReference type="PRINTS" id="PR00412">
    <property type="entry name" value="EPOXHYDRLASE"/>
</dbReference>
<sequence>MATVRSMMLAWSLRLPRSLFSKAIPPTCRAEIRKTAVPITCHGHSFVRQHCHGRIEAVPLAYTHYEPEDTADTTLLPPIILLHCMFGSRSNWDAVSSAIATATGRNVFAVDLRNHGDSPHTDDMDYPLMSADLELFLRDRGFSKASFVGHSLGGRVAMKFAVTRPDAVERLVLEDVAPTYLPAVLREHWLPWQAKAMDTIMSLFSRDMSLEQARQMADRFLSSRITNRYVREFLLANLREGHVTLEWRLNAKAIKQNIETLTALDYLDNQSCDVDALFIGAADFICISAECQEDIRQSFPNARIVSVKGTSHWVHNDKPEEFVVLVRDFMSACSSECFEGKEIRFENRGHGV</sequence>
<dbReference type="EMBL" id="JO843502">
    <property type="protein sequence ID" value="AEO35119.1"/>
    <property type="molecule type" value="mRNA"/>
</dbReference>
<comment type="catalytic activity">
    <reaction evidence="10">
        <text>1-octadecanoyl-2-(9Z-octadecenoyl)-sn-glycerol + H2O = 2-(9Z-octadecenoyl)-glycerol + octadecanoate + H(+)</text>
        <dbReference type="Rhea" id="RHEA:77103"/>
        <dbReference type="ChEBI" id="CHEBI:15377"/>
        <dbReference type="ChEBI" id="CHEBI:15378"/>
        <dbReference type="ChEBI" id="CHEBI:25629"/>
        <dbReference type="ChEBI" id="CHEBI:73990"/>
        <dbReference type="ChEBI" id="CHEBI:75468"/>
    </reaction>
</comment>
<dbReference type="InterPro" id="IPR029058">
    <property type="entry name" value="AB_hydrolase_fold"/>
</dbReference>
<reference evidence="13" key="1">
    <citation type="journal article" date="2011" name="PLoS ONE">
        <title>A deep insight into the sialotranscriptome of the gulf coast tick, Amblyomma maculatum.</title>
        <authorList>
            <person name="Karim S."/>
            <person name="Singh P."/>
            <person name="Ribeiro J.M."/>
        </authorList>
    </citation>
    <scope>NUCLEOTIDE SEQUENCE</scope>
    <source>
        <tissue evidence="13">Salivary gland</tissue>
    </source>
</reference>
<dbReference type="EC" id="3.1.1.116" evidence="3"/>
<comment type="catalytic activity">
    <reaction evidence="5">
        <text>a 1,2-diacyl-sn-glycerol + H2O = a 2-acylglycerol + a fatty acid + H(+)</text>
        <dbReference type="Rhea" id="RHEA:33275"/>
        <dbReference type="ChEBI" id="CHEBI:15377"/>
        <dbReference type="ChEBI" id="CHEBI:15378"/>
        <dbReference type="ChEBI" id="CHEBI:17389"/>
        <dbReference type="ChEBI" id="CHEBI:17815"/>
        <dbReference type="ChEBI" id="CHEBI:28868"/>
        <dbReference type="EC" id="3.1.1.116"/>
    </reaction>
</comment>
<accession>G3MNQ1</accession>
<evidence type="ECO:0000259" key="12">
    <source>
        <dbReference type="Pfam" id="PF00561"/>
    </source>
</evidence>
<evidence type="ECO:0000256" key="2">
    <source>
        <dbReference type="ARBA" id="ARBA00022801"/>
    </source>
</evidence>